<dbReference type="PANTHER" id="PTHR30575:SF0">
    <property type="entry name" value="XAA-ARG DIPEPTIDASE"/>
    <property type="match status" value="1"/>
</dbReference>
<dbReference type="Proteomes" id="UP000033483">
    <property type="component" value="Unassembled WGS sequence"/>
</dbReference>
<reference evidence="3 4" key="1">
    <citation type="submission" date="2015-03" db="EMBL/GenBank/DDBJ databases">
        <authorList>
            <person name="Radwan O."/>
            <person name="Al-Naeli F.A."/>
            <person name="Rendon G.A."/>
            <person name="Fields C."/>
        </authorList>
    </citation>
    <scope>NUCLEOTIDE SEQUENCE [LARGE SCALE GENOMIC DNA]</scope>
    <source>
        <strain evidence="3">CR-DP1</strain>
    </source>
</reference>
<dbReference type="PIRSF" id="PIRSF037226">
    <property type="entry name" value="Amidohydrolase_ACY1L2_prd"/>
    <property type="match status" value="1"/>
</dbReference>
<dbReference type="NCBIfam" id="TIGR01891">
    <property type="entry name" value="amidohydrolases"/>
    <property type="match status" value="1"/>
</dbReference>
<organism evidence="3 4">
    <name type="scientific">Thielaviopsis punctulata</name>
    <dbReference type="NCBI Taxonomy" id="72032"/>
    <lineage>
        <taxon>Eukaryota</taxon>
        <taxon>Fungi</taxon>
        <taxon>Dikarya</taxon>
        <taxon>Ascomycota</taxon>
        <taxon>Pezizomycotina</taxon>
        <taxon>Sordariomycetes</taxon>
        <taxon>Hypocreomycetidae</taxon>
        <taxon>Microascales</taxon>
        <taxon>Ceratocystidaceae</taxon>
        <taxon>Thielaviopsis</taxon>
    </lineage>
</organism>
<name>A0A0F4ZIF2_9PEZI</name>
<proteinExistence type="inferred from homology"/>
<dbReference type="Gene3D" id="3.40.630.10">
    <property type="entry name" value="Zn peptidases"/>
    <property type="match status" value="1"/>
</dbReference>
<dbReference type="FunFam" id="3.30.70.360:FF:000004">
    <property type="entry name" value="Peptidase M20 domain-containing protein 2"/>
    <property type="match status" value="1"/>
</dbReference>
<accession>A0A0F4ZIF2</accession>
<dbReference type="InterPro" id="IPR036264">
    <property type="entry name" value="Bact_exopeptidase_dim_dom"/>
</dbReference>
<dbReference type="Pfam" id="PF01546">
    <property type="entry name" value="Peptidase_M20"/>
    <property type="match status" value="1"/>
</dbReference>
<dbReference type="SUPFAM" id="SSF55031">
    <property type="entry name" value="Bacterial exopeptidase dimerisation domain"/>
    <property type="match status" value="1"/>
</dbReference>
<gene>
    <name evidence="3" type="ORF">TD95_001494</name>
</gene>
<dbReference type="InterPro" id="IPR017439">
    <property type="entry name" value="Amidohydrolase"/>
</dbReference>
<dbReference type="GO" id="GO:0016805">
    <property type="term" value="F:dipeptidase activity"/>
    <property type="evidence" value="ECO:0007669"/>
    <property type="project" value="InterPro"/>
</dbReference>
<protein>
    <recommendedName>
        <fullName evidence="2">Peptidase M20 dimerisation domain-containing protein</fullName>
    </recommendedName>
</protein>
<dbReference type="Pfam" id="PF07687">
    <property type="entry name" value="M20_dimer"/>
    <property type="match status" value="1"/>
</dbReference>
<keyword evidence="4" id="KW-1185">Reference proteome</keyword>
<dbReference type="InterPro" id="IPR017144">
    <property type="entry name" value="Xaa-Arg_dipeptidase"/>
</dbReference>
<evidence type="ECO:0000313" key="3">
    <source>
        <dbReference type="EMBL" id="KKA29901.1"/>
    </source>
</evidence>
<comment type="similarity">
    <text evidence="1">Belongs to the peptidase M20A family.</text>
</comment>
<dbReference type="Gene3D" id="3.30.70.360">
    <property type="match status" value="1"/>
</dbReference>
<feature type="domain" description="Peptidase M20 dimerisation" evidence="2">
    <location>
        <begin position="236"/>
        <end position="327"/>
    </location>
</feature>
<dbReference type="OrthoDB" id="6119954at2759"/>
<dbReference type="InterPro" id="IPR052030">
    <property type="entry name" value="Peptidase_M20/M20A_hydrolases"/>
</dbReference>
<dbReference type="InterPro" id="IPR011650">
    <property type="entry name" value="Peptidase_M20_dimer"/>
</dbReference>
<sequence length="465" mass="48609">MSPTKNRQLRAGNLYFGGDSALPAAASSKPAAAPPDTGSPPSFHLALAAIDKRFAELNADLRKINHALHSHPETGFHEVFAHATLTDFLQSLGFSVTRHAYGLDTAFEASATGCNTTSDSNAADAANPPGRLVIFCAEYDALPGIGHACGHNLIATASLAAFLGAAAALRQTGQAGRLRLLGTPAEEGGGGKAILLANGALEPRADIAAAIMAHPGGTPAGLTARGAVGGRTVASGKVKVEFHGRTAHAAMEPWKGRNALDAAVAAYTNVSMMRQQIKTDERIHGVIEEGGSVPNVIPEYTRMNWYVRGPTVESTNALLARATACFEVGAAAAGCTTSYIHSITYKDFRPNKPLCAAYADNMAALGIDVIRDTQMLIAASTDMGNVSHEVPSFHGGFFIPSDPSVAAHNPRFAECAGTDEAHERALECARGMALLAFRVLTEDGLAEAVRAEFEEQQRTDAVVDS</sequence>
<dbReference type="CDD" id="cd05672">
    <property type="entry name" value="M20_ACY1L2-like"/>
    <property type="match status" value="1"/>
</dbReference>
<evidence type="ECO:0000256" key="1">
    <source>
        <dbReference type="ARBA" id="ARBA00006247"/>
    </source>
</evidence>
<dbReference type="AlphaFoldDB" id="A0A0F4ZIF2"/>
<dbReference type="SUPFAM" id="SSF53187">
    <property type="entry name" value="Zn-dependent exopeptidases"/>
    <property type="match status" value="1"/>
</dbReference>
<dbReference type="EMBL" id="LAEV01000634">
    <property type="protein sequence ID" value="KKA29901.1"/>
    <property type="molecule type" value="Genomic_DNA"/>
</dbReference>
<evidence type="ECO:0000259" key="2">
    <source>
        <dbReference type="Pfam" id="PF07687"/>
    </source>
</evidence>
<dbReference type="InterPro" id="IPR002933">
    <property type="entry name" value="Peptidase_M20"/>
</dbReference>
<dbReference type="PANTHER" id="PTHR30575">
    <property type="entry name" value="PEPTIDASE M20"/>
    <property type="match status" value="1"/>
</dbReference>
<comment type="caution">
    <text evidence="3">The sequence shown here is derived from an EMBL/GenBank/DDBJ whole genome shotgun (WGS) entry which is preliminary data.</text>
</comment>
<evidence type="ECO:0000313" key="4">
    <source>
        <dbReference type="Proteomes" id="UP000033483"/>
    </source>
</evidence>